<dbReference type="InterPro" id="IPR013154">
    <property type="entry name" value="ADH-like_N"/>
</dbReference>
<dbReference type="InterPro" id="IPR036291">
    <property type="entry name" value="NAD(P)-bd_dom_sf"/>
</dbReference>
<dbReference type="CDD" id="cd08276">
    <property type="entry name" value="MDR7"/>
    <property type="match status" value="1"/>
</dbReference>
<sequence length="356" mass="38574">MALPTKYRSFRRTTGDLPHAITPSQETLPERLGPNDVLIKIHAVSLNYRDVAMLNGRYPVKVIDRGVPASDCAAEVVGIGSAVRGFEKGDHVAPIFDINNLSGQDDASMRALGGDVDGVLREYAVFNEEVLVQLPKYLSWEEVCRTSQCYASTIICAGVTAWNALDLPNVMTHGRSALLQGTGGVSMFALLLCRAAGLTPIITSSSDEKLESIKKLSPEARGINYKQHPDQVSEVARMTDGKGVDVVVNNTGVGSLITDIGSLRQRGGVVSLVGFLDGFKADWDPSALMAMMGKAARLKGIAVGSKLDYQALSKFLEEKELRLDPLIDRTFSFDESSQAFDYLWSGKHVGKVIIKL</sequence>
<dbReference type="Pfam" id="PF00107">
    <property type="entry name" value="ADH_zinc_N"/>
    <property type="match status" value="1"/>
</dbReference>
<name>A0AAN7W7Q6_9PEZI</name>
<protein>
    <recommendedName>
        <fullName evidence="1">Enoyl reductase (ER) domain-containing protein</fullName>
    </recommendedName>
</protein>
<dbReference type="PANTHER" id="PTHR45033:SF1">
    <property type="entry name" value="OXIDOREDUCTASE (EUROFUNG)"/>
    <property type="match status" value="1"/>
</dbReference>
<dbReference type="SUPFAM" id="SSF51735">
    <property type="entry name" value="NAD(P)-binding Rossmann-fold domains"/>
    <property type="match status" value="1"/>
</dbReference>
<dbReference type="EMBL" id="JAVRQU010000007">
    <property type="protein sequence ID" value="KAK5700478.1"/>
    <property type="molecule type" value="Genomic_DNA"/>
</dbReference>
<dbReference type="InterPro" id="IPR013149">
    <property type="entry name" value="ADH-like_C"/>
</dbReference>
<organism evidence="2 3">
    <name type="scientific">Elasticomyces elasticus</name>
    <dbReference type="NCBI Taxonomy" id="574655"/>
    <lineage>
        <taxon>Eukaryota</taxon>
        <taxon>Fungi</taxon>
        <taxon>Dikarya</taxon>
        <taxon>Ascomycota</taxon>
        <taxon>Pezizomycotina</taxon>
        <taxon>Dothideomycetes</taxon>
        <taxon>Dothideomycetidae</taxon>
        <taxon>Mycosphaerellales</taxon>
        <taxon>Teratosphaeriaceae</taxon>
        <taxon>Elasticomyces</taxon>
    </lineage>
</organism>
<dbReference type="SMART" id="SM00829">
    <property type="entry name" value="PKS_ER"/>
    <property type="match status" value="1"/>
</dbReference>
<dbReference type="PANTHER" id="PTHR45033">
    <property type="match status" value="1"/>
</dbReference>
<dbReference type="Gene3D" id="3.90.180.10">
    <property type="entry name" value="Medium-chain alcohol dehydrogenases, catalytic domain"/>
    <property type="match status" value="1"/>
</dbReference>
<dbReference type="Pfam" id="PF08240">
    <property type="entry name" value="ADH_N"/>
    <property type="match status" value="1"/>
</dbReference>
<evidence type="ECO:0000313" key="3">
    <source>
        <dbReference type="Proteomes" id="UP001310594"/>
    </source>
</evidence>
<evidence type="ECO:0000313" key="2">
    <source>
        <dbReference type="EMBL" id="KAK5700478.1"/>
    </source>
</evidence>
<proteinExistence type="predicted"/>
<dbReference type="Proteomes" id="UP001310594">
    <property type="component" value="Unassembled WGS sequence"/>
</dbReference>
<evidence type="ECO:0000259" key="1">
    <source>
        <dbReference type="SMART" id="SM00829"/>
    </source>
</evidence>
<dbReference type="InterPro" id="IPR052711">
    <property type="entry name" value="Zinc_ADH-like"/>
</dbReference>
<accession>A0AAN7W7Q6</accession>
<reference evidence="2" key="1">
    <citation type="submission" date="2023-08" db="EMBL/GenBank/DDBJ databases">
        <title>Black Yeasts Isolated from many extreme environments.</title>
        <authorList>
            <person name="Coleine C."/>
            <person name="Stajich J.E."/>
            <person name="Selbmann L."/>
        </authorList>
    </citation>
    <scope>NUCLEOTIDE SEQUENCE</scope>
    <source>
        <strain evidence="2">CCFEE 5810</strain>
    </source>
</reference>
<comment type="caution">
    <text evidence="2">The sequence shown here is derived from an EMBL/GenBank/DDBJ whole genome shotgun (WGS) entry which is preliminary data.</text>
</comment>
<dbReference type="SUPFAM" id="SSF50129">
    <property type="entry name" value="GroES-like"/>
    <property type="match status" value="1"/>
</dbReference>
<dbReference type="Gene3D" id="3.40.50.720">
    <property type="entry name" value="NAD(P)-binding Rossmann-like Domain"/>
    <property type="match status" value="1"/>
</dbReference>
<gene>
    <name evidence="2" type="ORF">LTR97_004995</name>
</gene>
<dbReference type="InterPro" id="IPR011032">
    <property type="entry name" value="GroES-like_sf"/>
</dbReference>
<feature type="domain" description="Enoyl reductase (ER)" evidence="1">
    <location>
        <begin position="15"/>
        <end position="354"/>
    </location>
</feature>
<dbReference type="InterPro" id="IPR020843">
    <property type="entry name" value="ER"/>
</dbReference>
<dbReference type="GO" id="GO:0016491">
    <property type="term" value="F:oxidoreductase activity"/>
    <property type="evidence" value="ECO:0007669"/>
    <property type="project" value="InterPro"/>
</dbReference>
<dbReference type="AlphaFoldDB" id="A0AAN7W7Q6"/>